<dbReference type="RefSeq" id="WP_065789057.1">
    <property type="nucleotide sequence ID" value="NZ_MAUJ01000001.1"/>
</dbReference>
<evidence type="ECO:0000313" key="4">
    <source>
        <dbReference type="Proteomes" id="UP000093366"/>
    </source>
</evidence>
<protein>
    <recommendedName>
        <fullName evidence="2">VTT domain-containing protein</fullName>
    </recommendedName>
</protein>
<feature type="transmembrane region" description="Helical" evidence="1">
    <location>
        <begin position="160"/>
        <end position="179"/>
    </location>
</feature>
<dbReference type="PANTHER" id="PTHR42709">
    <property type="entry name" value="ALKALINE PHOSPHATASE LIKE PROTEIN"/>
    <property type="match status" value="1"/>
</dbReference>
<dbReference type="Proteomes" id="UP000093366">
    <property type="component" value="Unassembled WGS sequence"/>
</dbReference>
<dbReference type="GO" id="GO:0005886">
    <property type="term" value="C:plasma membrane"/>
    <property type="evidence" value="ECO:0007669"/>
    <property type="project" value="UniProtKB-ARBA"/>
</dbReference>
<feature type="transmembrane region" description="Helical" evidence="1">
    <location>
        <begin position="6"/>
        <end position="25"/>
    </location>
</feature>
<evidence type="ECO:0000259" key="2">
    <source>
        <dbReference type="Pfam" id="PF09335"/>
    </source>
</evidence>
<dbReference type="AlphaFoldDB" id="A0A1C0TUT2"/>
<feature type="transmembrane region" description="Helical" evidence="1">
    <location>
        <begin position="191"/>
        <end position="209"/>
    </location>
</feature>
<feature type="transmembrane region" description="Helical" evidence="1">
    <location>
        <begin position="83"/>
        <end position="104"/>
    </location>
</feature>
<accession>A0A1C0TUT2</accession>
<feature type="domain" description="VTT" evidence="2">
    <location>
        <begin position="64"/>
        <end position="181"/>
    </location>
</feature>
<dbReference type="OrthoDB" id="284062at2"/>
<dbReference type="InterPro" id="IPR051311">
    <property type="entry name" value="DedA_domain"/>
</dbReference>
<keyword evidence="1" id="KW-0472">Membrane</keyword>
<reference evidence="4" key="1">
    <citation type="submission" date="2016-07" db="EMBL/GenBank/DDBJ databases">
        <authorList>
            <person name="Florea S."/>
            <person name="Webb J.S."/>
            <person name="Jaromczyk J."/>
            <person name="Schardl C.L."/>
        </authorList>
    </citation>
    <scope>NUCLEOTIDE SEQUENCE [LARGE SCALE GENOMIC DNA]</scope>
    <source>
        <strain evidence="4">IPB1</strain>
    </source>
</reference>
<keyword evidence="1" id="KW-0812">Transmembrane</keyword>
<proteinExistence type="predicted"/>
<sequence>MKPILKLMFVLICFFACTFVVLKISGLLSIDAIKNWLTHAQSLNSYLVAAIIIALLVLDLFVAVPTLTLIILAGYFIGPTLGAVSAITGMLLAGLGGYWISLIYGHVLIDKLLKTEEEKSLAISNFKTRGPVVILLSRASPILPEVSACMAGMTKMPFKTFLTCWLISIIPYSIIAAYAGSISTLENPKPAIYTAIGLTGFLWLSWWAYKRLNSKTIKKLGCSIDS</sequence>
<gene>
    <name evidence="3" type="ORF">A7985_03715</name>
</gene>
<dbReference type="EMBL" id="MAUJ01000001">
    <property type="protein sequence ID" value="OCQ23071.1"/>
    <property type="molecule type" value="Genomic_DNA"/>
</dbReference>
<dbReference type="Pfam" id="PF09335">
    <property type="entry name" value="VTT_dom"/>
    <property type="match status" value="1"/>
</dbReference>
<dbReference type="PANTHER" id="PTHR42709:SF11">
    <property type="entry name" value="DEDA FAMILY PROTEIN"/>
    <property type="match status" value="1"/>
</dbReference>
<evidence type="ECO:0000313" key="3">
    <source>
        <dbReference type="EMBL" id="OCQ23071.1"/>
    </source>
</evidence>
<organism evidence="3 4">
    <name type="scientific">Pseudoalteromonas luteoviolacea</name>
    <dbReference type="NCBI Taxonomy" id="43657"/>
    <lineage>
        <taxon>Bacteria</taxon>
        <taxon>Pseudomonadati</taxon>
        <taxon>Pseudomonadota</taxon>
        <taxon>Gammaproteobacteria</taxon>
        <taxon>Alteromonadales</taxon>
        <taxon>Pseudoalteromonadaceae</taxon>
        <taxon>Pseudoalteromonas</taxon>
    </lineage>
</organism>
<evidence type="ECO:0000256" key="1">
    <source>
        <dbReference type="SAM" id="Phobius"/>
    </source>
</evidence>
<name>A0A1C0TUT2_9GAMM</name>
<comment type="caution">
    <text evidence="3">The sequence shown here is derived from an EMBL/GenBank/DDBJ whole genome shotgun (WGS) entry which is preliminary data.</text>
</comment>
<dbReference type="InterPro" id="IPR032816">
    <property type="entry name" value="VTT_dom"/>
</dbReference>
<feature type="transmembrane region" description="Helical" evidence="1">
    <location>
        <begin position="46"/>
        <end position="77"/>
    </location>
</feature>
<keyword evidence="1" id="KW-1133">Transmembrane helix</keyword>